<feature type="region of interest" description="Disordered" evidence="1">
    <location>
        <begin position="121"/>
        <end position="151"/>
    </location>
</feature>
<feature type="region of interest" description="Disordered" evidence="1">
    <location>
        <begin position="64"/>
        <end position="99"/>
    </location>
</feature>
<evidence type="ECO:0008006" key="4">
    <source>
        <dbReference type="Google" id="ProtNLM"/>
    </source>
</evidence>
<dbReference type="EMBL" id="JBBWUH010000005">
    <property type="protein sequence ID" value="KAK8166590.1"/>
    <property type="molecule type" value="Genomic_DNA"/>
</dbReference>
<organism evidence="2 3">
    <name type="scientific">Phyllosticta citrichinensis</name>
    <dbReference type="NCBI Taxonomy" id="1130410"/>
    <lineage>
        <taxon>Eukaryota</taxon>
        <taxon>Fungi</taxon>
        <taxon>Dikarya</taxon>
        <taxon>Ascomycota</taxon>
        <taxon>Pezizomycotina</taxon>
        <taxon>Dothideomycetes</taxon>
        <taxon>Dothideomycetes incertae sedis</taxon>
        <taxon>Botryosphaeriales</taxon>
        <taxon>Phyllostictaceae</taxon>
        <taxon>Phyllosticta</taxon>
    </lineage>
</organism>
<reference evidence="2 3" key="1">
    <citation type="journal article" date="2022" name="G3 (Bethesda)">
        <title>Enemy or ally: a genomic approach to elucidate the lifestyle of Phyllosticta citrichinaensis.</title>
        <authorList>
            <person name="Buijs V.A."/>
            <person name="Groenewald J.Z."/>
            <person name="Haridas S."/>
            <person name="LaButti K.M."/>
            <person name="Lipzen A."/>
            <person name="Martin F.M."/>
            <person name="Barry K."/>
            <person name="Grigoriev I.V."/>
            <person name="Crous P.W."/>
            <person name="Seidl M.F."/>
        </authorList>
    </citation>
    <scope>NUCLEOTIDE SEQUENCE [LARGE SCALE GENOMIC DNA]</scope>
    <source>
        <strain evidence="2 3">CBS 129764</strain>
    </source>
</reference>
<evidence type="ECO:0000256" key="1">
    <source>
        <dbReference type="SAM" id="MobiDB-lite"/>
    </source>
</evidence>
<name>A0ABR1XTM0_9PEZI</name>
<gene>
    <name evidence="2" type="ORF">IWX90DRAFT_217506</name>
</gene>
<evidence type="ECO:0000313" key="3">
    <source>
        <dbReference type="Proteomes" id="UP001456524"/>
    </source>
</evidence>
<protein>
    <recommendedName>
        <fullName evidence="4">Secreted protein</fullName>
    </recommendedName>
</protein>
<keyword evidence="3" id="KW-1185">Reference proteome</keyword>
<evidence type="ECO:0000313" key="2">
    <source>
        <dbReference type="EMBL" id="KAK8166590.1"/>
    </source>
</evidence>
<sequence length="151" mass="16570">MDCSSLAWLSVCLSAATRSRRIPLFGSRCRREAGPVQHINVKTHRQPTNHLTSRTDSVFHLQFPASDASPRRVSSGNRPATISGPDVADGGQQKQNRNEPCLHVHTFLSLFVGASQYRYIQPNATDPSPSPSPGLPAPGEARKRPRLRPQP</sequence>
<accession>A0ABR1XTM0</accession>
<dbReference type="Proteomes" id="UP001456524">
    <property type="component" value="Unassembled WGS sequence"/>
</dbReference>
<proteinExistence type="predicted"/>
<comment type="caution">
    <text evidence="2">The sequence shown here is derived from an EMBL/GenBank/DDBJ whole genome shotgun (WGS) entry which is preliminary data.</text>
</comment>